<dbReference type="AlphaFoldDB" id="H6KZU4"/>
<evidence type="ECO:0000313" key="1">
    <source>
        <dbReference type="EMBL" id="AFC25870.1"/>
    </source>
</evidence>
<evidence type="ECO:0008006" key="3">
    <source>
        <dbReference type="Google" id="ProtNLM"/>
    </source>
</evidence>
<keyword evidence="2" id="KW-1185">Reference proteome</keyword>
<dbReference type="HOGENOM" id="CLU_094210_0_0_10"/>
<dbReference type="EMBL" id="CP002831">
    <property type="protein sequence ID" value="AFC25870.1"/>
    <property type="molecule type" value="Genomic_DNA"/>
</dbReference>
<dbReference type="OrthoDB" id="9791270at2"/>
<gene>
    <name evidence="1" type="ordered locus">SGRA_3142</name>
</gene>
<dbReference type="RefSeq" id="WP_015693468.1">
    <property type="nucleotide sequence ID" value="NC_016940.1"/>
</dbReference>
<dbReference type="Pfam" id="PF11251">
    <property type="entry name" value="DUF3050"/>
    <property type="match status" value="1"/>
</dbReference>
<protein>
    <recommendedName>
        <fullName evidence="3">Heme oxygenase</fullName>
    </recommendedName>
</protein>
<accession>H6KZU4</accession>
<dbReference type="Gene3D" id="1.20.910.10">
    <property type="entry name" value="Heme oxygenase-like"/>
    <property type="match status" value="1"/>
</dbReference>
<dbReference type="SUPFAM" id="SSF48613">
    <property type="entry name" value="Heme oxygenase-like"/>
    <property type="match status" value="1"/>
</dbReference>
<dbReference type="STRING" id="984262.SGRA_3142"/>
<dbReference type="eggNOG" id="ENOG502Z7VP">
    <property type="taxonomic scope" value="Bacteria"/>
</dbReference>
<dbReference type="Proteomes" id="UP000007519">
    <property type="component" value="Chromosome"/>
</dbReference>
<name>H6KZU4_SAPGL</name>
<dbReference type="InterPro" id="IPR024423">
    <property type="entry name" value="DUF3050"/>
</dbReference>
<proteinExistence type="predicted"/>
<reference evidence="1 2" key="1">
    <citation type="journal article" date="2012" name="Stand. Genomic Sci.">
        <title>Complete genome sequencing and analysis of Saprospira grandis str. Lewin, a predatory marine bacterium.</title>
        <authorList>
            <person name="Saw J.H."/>
            <person name="Yuryev A."/>
            <person name="Kanbe M."/>
            <person name="Hou S."/>
            <person name="Young A.G."/>
            <person name="Aizawa S."/>
            <person name="Alam M."/>
        </authorList>
    </citation>
    <scope>NUCLEOTIDE SEQUENCE [LARGE SCALE GENOMIC DNA]</scope>
    <source>
        <strain evidence="1 2">Lewin</strain>
    </source>
</reference>
<sequence length="262" mass="29777">MANLPKEIQALQAKIAPIEAQIIQHPLYKSIQKPEELHPFMQHHVLAVWDFMSLLKALQIELTCMQLPWRPTGNAETRFLINEIVVGEESDELPDGSHISHFELYLQAMQKAEADLGPIQALLKALEEGQTVKEALQTAKIPEGAQKFVNFTFEVIATGKPHIMAAVFTFGREDLIPDMFQAMVDDLNARFPNDLSLFKYYLDRHIEVDGDHHSHLALSMTAQLCGQDPEKWAEAEQYVLQALQMRKMLWDSAYEAIMAVQV</sequence>
<organism evidence="1 2">
    <name type="scientific">Saprospira grandis (strain Lewin)</name>
    <dbReference type="NCBI Taxonomy" id="984262"/>
    <lineage>
        <taxon>Bacteria</taxon>
        <taxon>Pseudomonadati</taxon>
        <taxon>Bacteroidota</taxon>
        <taxon>Saprospiria</taxon>
        <taxon>Saprospirales</taxon>
        <taxon>Saprospiraceae</taxon>
        <taxon>Saprospira</taxon>
    </lineage>
</organism>
<evidence type="ECO:0000313" key="2">
    <source>
        <dbReference type="Proteomes" id="UP000007519"/>
    </source>
</evidence>
<dbReference type="InterPro" id="IPR016084">
    <property type="entry name" value="Haem_Oase-like_multi-hlx"/>
</dbReference>
<dbReference type="KEGG" id="sgn:SGRA_3142"/>